<dbReference type="AlphaFoldDB" id="A0A8B9SG04"/>
<keyword evidence="2" id="KW-1185">Reference proteome</keyword>
<reference evidence="1" key="2">
    <citation type="submission" date="2025-09" db="UniProtKB">
        <authorList>
            <consortium name="Ensembl"/>
        </authorList>
    </citation>
    <scope>IDENTIFICATION</scope>
</reference>
<reference evidence="1" key="1">
    <citation type="submission" date="2025-08" db="UniProtKB">
        <authorList>
            <consortium name="Ensembl"/>
        </authorList>
    </citation>
    <scope>IDENTIFICATION</scope>
</reference>
<evidence type="ECO:0000313" key="2">
    <source>
        <dbReference type="Proteomes" id="UP000694424"/>
    </source>
</evidence>
<evidence type="ECO:0000313" key="1">
    <source>
        <dbReference type="Ensembl" id="ENSAOWP00000028642.1"/>
    </source>
</evidence>
<organism evidence="1 2">
    <name type="scientific">Apteryx owenii</name>
    <name type="common">Little spotted kiwi</name>
    <dbReference type="NCBI Taxonomy" id="8824"/>
    <lineage>
        <taxon>Eukaryota</taxon>
        <taxon>Metazoa</taxon>
        <taxon>Chordata</taxon>
        <taxon>Craniata</taxon>
        <taxon>Vertebrata</taxon>
        <taxon>Euteleostomi</taxon>
        <taxon>Archelosauria</taxon>
        <taxon>Archosauria</taxon>
        <taxon>Dinosauria</taxon>
        <taxon>Saurischia</taxon>
        <taxon>Theropoda</taxon>
        <taxon>Coelurosauria</taxon>
        <taxon>Aves</taxon>
        <taxon>Palaeognathae</taxon>
        <taxon>Apterygiformes</taxon>
        <taxon>Apterygidae</taxon>
        <taxon>Apteryx</taxon>
    </lineage>
</organism>
<proteinExistence type="predicted"/>
<accession>A0A8B9SG04</accession>
<protein>
    <submittedName>
        <fullName evidence="1">Uncharacterized protein</fullName>
    </submittedName>
</protein>
<name>A0A8B9SG04_APTOW</name>
<sequence>VQTTTSSFQSKSFWTFCGVSSRFTLLRSSDRTRSQWAVSGSRITFTVGERESTSQGKNCIIHCLLHLSGVKVSIYFISLYCIRFSVLKTEVLFNKTLFFSVFCSNTMGLSNDPPGLAITNGNLASMQENRSKTSA</sequence>
<dbReference type="Proteomes" id="UP000694424">
    <property type="component" value="Unplaced"/>
</dbReference>
<dbReference type="Ensembl" id="ENSAOWT00000032448.1">
    <property type="protein sequence ID" value="ENSAOWP00000028642.1"/>
    <property type="gene ID" value="ENSAOWG00000019294.1"/>
</dbReference>